<keyword evidence="1" id="KW-0812">Transmembrane</keyword>
<feature type="transmembrane region" description="Helical" evidence="1">
    <location>
        <begin position="128"/>
        <end position="146"/>
    </location>
</feature>
<organism evidence="2 3">
    <name type="scientific">Pokkaliibacter plantistimulans</name>
    <dbReference type="NCBI Taxonomy" id="1635171"/>
    <lineage>
        <taxon>Bacteria</taxon>
        <taxon>Pseudomonadati</taxon>
        <taxon>Pseudomonadota</taxon>
        <taxon>Gammaproteobacteria</taxon>
        <taxon>Oceanospirillales</taxon>
        <taxon>Balneatrichaceae</taxon>
        <taxon>Pokkaliibacter</taxon>
    </lineage>
</organism>
<dbReference type="Proteomes" id="UP000248090">
    <property type="component" value="Unassembled WGS sequence"/>
</dbReference>
<evidence type="ECO:0000256" key="1">
    <source>
        <dbReference type="SAM" id="Phobius"/>
    </source>
</evidence>
<accession>A0ABX5LPZ9</accession>
<dbReference type="EMBL" id="LAPT01000151">
    <property type="protein sequence ID" value="PXF28735.1"/>
    <property type="molecule type" value="Genomic_DNA"/>
</dbReference>
<evidence type="ECO:0000313" key="3">
    <source>
        <dbReference type="Proteomes" id="UP000248090"/>
    </source>
</evidence>
<proteinExistence type="predicted"/>
<feature type="transmembrane region" description="Helical" evidence="1">
    <location>
        <begin position="53"/>
        <end position="75"/>
    </location>
</feature>
<dbReference type="RefSeq" id="WP_110190082.1">
    <property type="nucleotide sequence ID" value="NZ_CP177354.1"/>
</dbReference>
<keyword evidence="3" id="KW-1185">Reference proteome</keyword>
<reference evidence="2 3" key="1">
    <citation type="submission" date="2015-03" db="EMBL/GenBank/DDBJ databases">
        <authorList>
            <person name="Krishnan R."/>
            <person name="Midha S."/>
            <person name="Patil P.B."/>
            <person name="Rameshkumar N."/>
        </authorList>
    </citation>
    <scope>NUCLEOTIDE SEQUENCE [LARGE SCALE GENOMIC DNA]</scope>
    <source>
        <strain evidence="2 3">L1E11</strain>
    </source>
</reference>
<keyword evidence="1" id="KW-0472">Membrane</keyword>
<feature type="transmembrane region" description="Helical" evidence="1">
    <location>
        <begin position="81"/>
        <end position="107"/>
    </location>
</feature>
<name>A0ABX5LPZ9_9GAMM</name>
<protein>
    <submittedName>
        <fullName evidence="2">Uncharacterized protein</fullName>
    </submittedName>
</protein>
<evidence type="ECO:0000313" key="2">
    <source>
        <dbReference type="EMBL" id="PXF28735.1"/>
    </source>
</evidence>
<comment type="caution">
    <text evidence="2">The sequence shown here is derived from an EMBL/GenBank/DDBJ whole genome shotgun (WGS) entry which is preliminary data.</text>
</comment>
<feature type="transmembrane region" description="Helical" evidence="1">
    <location>
        <begin position="20"/>
        <end position="41"/>
    </location>
</feature>
<gene>
    <name evidence="2" type="ORF">WH50_24680</name>
</gene>
<keyword evidence="1" id="KW-1133">Transmembrane helix</keyword>
<sequence>MSKEEVKKDSFIEKLTKLGPLVGGFVAFGFVVFQCIGFLHLWGYLSAYQQSPLALGVDTLGLLFEASGVTLVSLIHFFNNFFSYVVSALWYLLLIVVYVFAIFWGTVGLRISFERFKKKNDISDDHPAITLSGVLIGGALKGLYYICGFMLTLSLPTYVAIKVFQDGHAAAVKEITEFKNCSETGAKCIYVMDKDGKTEIAKGFPIMTTKDLVALYDGKQSVIYRLSDEQLKRTVPKP</sequence>